<evidence type="ECO:0000313" key="3">
    <source>
        <dbReference type="Proteomes" id="UP000000768"/>
    </source>
</evidence>
<evidence type="ECO:0000313" key="2">
    <source>
        <dbReference type="EMBL" id="OQU81713.1"/>
    </source>
</evidence>
<protein>
    <submittedName>
        <fullName evidence="2">Uncharacterized protein</fullName>
    </submittedName>
</protein>
<dbReference type="Proteomes" id="UP000000768">
    <property type="component" value="Chromosome 6"/>
</dbReference>
<gene>
    <name evidence="2" type="ORF">SORBI_3006G107766</name>
</gene>
<reference evidence="3" key="2">
    <citation type="journal article" date="2018" name="Plant J.">
        <title>The Sorghum bicolor reference genome: improved assembly, gene annotations, a transcriptome atlas, and signatures of genome organization.</title>
        <authorList>
            <person name="McCormick R.F."/>
            <person name="Truong S.K."/>
            <person name="Sreedasyam A."/>
            <person name="Jenkins J."/>
            <person name="Shu S."/>
            <person name="Sims D."/>
            <person name="Kennedy M."/>
            <person name="Amirebrahimi M."/>
            <person name="Weers B.D."/>
            <person name="McKinley B."/>
            <person name="Mattison A."/>
            <person name="Morishige D.T."/>
            <person name="Grimwood J."/>
            <person name="Schmutz J."/>
            <person name="Mullet J.E."/>
        </authorList>
    </citation>
    <scope>NUCLEOTIDE SEQUENCE [LARGE SCALE GENOMIC DNA]</scope>
    <source>
        <strain evidence="3">cv. BTx623</strain>
    </source>
</reference>
<dbReference type="AlphaFoldDB" id="A0A1Z5RD74"/>
<dbReference type="Gramene" id="OQU81713">
    <property type="protein sequence ID" value="OQU81713"/>
    <property type="gene ID" value="SORBI_3006G107766"/>
</dbReference>
<name>A0A1Z5RD74_SORBI</name>
<accession>A0A1Z5RD74</accession>
<evidence type="ECO:0000256" key="1">
    <source>
        <dbReference type="SAM" id="MobiDB-lite"/>
    </source>
</evidence>
<dbReference type="EMBL" id="CM000765">
    <property type="protein sequence ID" value="OQU81713.1"/>
    <property type="molecule type" value="Genomic_DNA"/>
</dbReference>
<dbReference type="InParanoid" id="A0A1Z5RD74"/>
<feature type="compositionally biased region" description="Basic and acidic residues" evidence="1">
    <location>
        <begin position="68"/>
        <end position="78"/>
    </location>
</feature>
<keyword evidence="3" id="KW-1185">Reference proteome</keyword>
<feature type="region of interest" description="Disordered" evidence="1">
    <location>
        <begin position="59"/>
        <end position="78"/>
    </location>
</feature>
<sequence>MPHVICTQVLSTLRHDSSKHSRLELVTFPNPQFAKGKQAVKNNAFTWINQKQISSTVPNLKRYPQSLETKESNNKITP</sequence>
<reference evidence="2 3" key="1">
    <citation type="journal article" date="2009" name="Nature">
        <title>The Sorghum bicolor genome and the diversification of grasses.</title>
        <authorList>
            <person name="Paterson A.H."/>
            <person name="Bowers J.E."/>
            <person name="Bruggmann R."/>
            <person name="Dubchak I."/>
            <person name="Grimwood J."/>
            <person name="Gundlach H."/>
            <person name="Haberer G."/>
            <person name="Hellsten U."/>
            <person name="Mitros T."/>
            <person name="Poliakov A."/>
            <person name="Schmutz J."/>
            <person name="Spannagl M."/>
            <person name="Tang H."/>
            <person name="Wang X."/>
            <person name="Wicker T."/>
            <person name="Bharti A.K."/>
            <person name="Chapman J."/>
            <person name="Feltus F.A."/>
            <person name="Gowik U."/>
            <person name="Grigoriev I.V."/>
            <person name="Lyons E."/>
            <person name="Maher C.A."/>
            <person name="Martis M."/>
            <person name="Narechania A."/>
            <person name="Otillar R.P."/>
            <person name="Penning B.W."/>
            <person name="Salamov A.A."/>
            <person name="Wang Y."/>
            <person name="Zhang L."/>
            <person name="Carpita N.C."/>
            <person name="Freeling M."/>
            <person name="Gingle A.R."/>
            <person name="Hash C.T."/>
            <person name="Keller B."/>
            <person name="Klein P."/>
            <person name="Kresovich S."/>
            <person name="McCann M.C."/>
            <person name="Ming R."/>
            <person name="Peterson D.G."/>
            <person name="Mehboob-ur-Rahman"/>
            <person name="Ware D."/>
            <person name="Westhoff P."/>
            <person name="Mayer K.F."/>
            <person name="Messing J."/>
            <person name="Rokhsar D.S."/>
        </authorList>
    </citation>
    <scope>NUCLEOTIDE SEQUENCE [LARGE SCALE GENOMIC DNA]</scope>
    <source>
        <strain evidence="3">cv. BTx623</strain>
    </source>
</reference>
<organism evidence="2 3">
    <name type="scientific">Sorghum bicolor</name>
    <name type="common">Sorghum</name>
    <name type="synonym">Sorghum vulgare</name>
    <dbReference type="NCBI Taxonomy" id="4558"/>
    <lineage>
        <taxon>Eukaryota</taxon>
        <taxon>Viridiplantae</taxon>
        <taxon>Streptophyta</taxon>
        <taxon>Embryophyta</taxon>
        <taxon>Tracheophyta</taxon>
        <taxon>Spermatophyta</taxon>
        <taxon>Magnoliopsida</taxon>
        <taxon>Liliopsida</taxon>
        <taxon>Poales</taxon>
        <taxon>Poaceae</taxon>
        <taxon>PACMAD clade</taxon>
        <taxon>Panicoideae</taxon>
        <taxon>Andropogonodae</taxon>
        <taxon>Andropogoneae</taxon>
        <taxon>Sorghinae</taxon>
        <taxon>Sorghum</taxon>
    </lineage>
</organism>
<proteinExistence type="predicted"/>